<keyword evidence="1" id="KW-0677">Repeat</keyword>
<evidence type="ECO:0000313" key="5">
    <source>
        <dbReference type="Proteomes" id="UP000019335"/>
    </source>
</evidence>
<evidence type="ECO:0000259" key="3">
    <source>
        <dbReference type="Pfam" id="PF25390"/>
    </source>
</evidence>
<accession>W7TK43</accession>
<feature type="repeat" description="RCC1" evidence="2">
    <location>
        <begin position="185"/>
        <end position="250"/>
    </location>
</feature>
<dbReference type="PANTHER" id="PTHR22872">
    <property type="entry name" value="BTK-BINDING PROTEIN-RELATED"/>
    <property type="match status" value="1"/>
</dbReference>
<dbReference type="PRINTS" id="PR00633">
    <property type="entry name" value="RCCNDNSATION"/>
</dbReference>
<protein>
    <submittedName>
        <fullName evidence="4">Regulator of chromosome condensation-like protein</fullName>
    </submittedName>
</protein>
<feature type="domain" description="RCC1-like" evidence="3">
    <location>
        <begin position="6"/>
        <end position="365"/>
    </location>
</feature>
<dbReference type="Gene3D" id="2.130.10.30">
    <property type="entry name" value="Regulator of chromosome condensation 1/beta-lactamase-inhibitor protein II"/>
    <property type="match status" value="2"/>
</dbReference>
<dbReference type="PROSITE" id="PS00626">
    <property type="entry name" value="RCC1_2"/>
    <property type="match status" value="1"/>
</dbReference>
<organism evidence="4 5">
    <name type="scientific">Nannochloropsis gaditana</name>
    <dbReference type="NCBI Taxonomy" id="72520"/>
    <lineage>
        <taxon>Eukaryota</taxon>
        <taxon>Sar</taxon>
        <taxon>Stramenopiles</taxon>
        <taxon>Ochrophyta</taxon>
        <taxon>Eustigmatophyceae</taxon>
        <taxon>Eustigmatales</taxon>
        <taxon>Monodopsidaceae</taxon>
        <taxon>Nannochloropsis</taxon>
    </lineage>
</organism>
<feature type="repeat" description="RCC1" evidence="2">
    <location>
        <begin position="81"/>
        <end position="132"/>
    </location>
</feature>
<dbReference type="PROSITE" id="PS50012">
    <property type="entry name" value="RCC1_3"/>
    <property type="match status" value="6"/>
</dbReference>
<reference evidence="4 5" key="1">
    <citation type="journal article" date="2014" name="Mol. Plant">
        <title>Chromosome Scale Genome Assembly and Transcriptome Profiling of Nannochloropsis gaditana in Nitrogen Depletion.</title>
        <authorList>
            <person name="Corteggiani Carpinelli E."/>
            <person name="Telatin A."/>
            <person name="Vitulo N."/>
            <person name="Forcato C."/>
            <person name="D'Angelo M."/>
            <person name="Schiavon R."/>
            <person name="Vezzi A."/>
            <person name="Giacometti G.M."/>
            <person name="Morosinotto T."/>
            <person name="Valle G."/>
        </authorList>
    </citation>
    <scope>NUCLEOTIDE SEQUENCE [LARGE SCALE GENOMIC DNA]</scope>
    <source>
        <strain evidence="4 5">B-31</strain>
    </source>
</reference>
<dbReference type="InterPro" id="IPR011043">
    <property type="entry name" value="Gal_Oxase/kelch_b-propeller"/>
</dbReference>
<dbReference type="InterPro" id="IPR000408">
    <property type="entry name" value="Reg_chr_condens"/>
</dbReference>
<dbReference type="EMBL" id="AZIL01002812">
    <property type="protein sequence ID" value="EWM20781.1"/>
    <property type="molecule type" value="Genomic_DNA"/>
</dbReference>
<feature type="repeat" description="RCC1" evidence="2">
    <location>
        <begin position="251"/>
        <end position="315"/>
    </location>
</feature>
<evidence type="ECO:0000313" key="4">
    <source>
        <dbReference type="EMBL" id="EWM20781.1"/>
    </source>
</evidence>
<feature type="repeat" description="RCC1" evidence="2">
    <location>
        <begin position="133"/>
        <end position="184"/>
    </location>
</feature>
<dbReference type="InterPro" id="IPR058923">
    <property type="entry name" value="RCC1-like_dom"/>
</dbReference>
<name>W7TK43_9STRA</name>
<comment type="caution">
    <text evidence="4">The sequence shown here is derived from an EMBL/GenBank/DDBJ whole genome shotgun (WGS) entry which is preliminary data.</text>
</comment>
<evidence type="ECO:0000256" key="2">
    <source>
        <dbReference type="PROSITE-ProRule" id="PRU00235"/>
    </source>
</evidence>
<gene>
    <name evidence="4" type="ORF">Naga_100944g1</name>
</gene>
<dbReference type="Pfam" id="PF25390">
    <property type="entry name" value="WD40_RLD"/>
    <property type="match status" value="1"/>
</dbReference>
<evidence type="ECO:0000256" key="1">
    <source>
        <dbReference type="ARBA" id="ARBA00022737"/>
    </source>
</evidence>
<keyword evidence="5" id="KW-1185">Reference proteome</keyword>
<dbReference type="OrthoDB" id="10256179at2759"/>
<dbReference type="AlphaFoldDB" id="W7TK43"/>
<dbReference type="Proteomes" id="UP000019335">
    <property type="component" value="Unassembled WGS sequence"/>
</dbReference>
<dbReference type="InterPro" id="IPR051625">
    <property type="entry name" value="Signaling_Regulatory_Domain"/>
</dbReference>
<feature type="repeat" description="RCC1" evidence="2">
    <location>
        <begin position="316"/>
        <end position="369"/>
    </location>
</feature>
<proteinExistence type="predicted"/>
<dbReference type="SUPFAM" id="SSF50965">
    <property type="entry name" value="Galactose oxidase, central domain"/>
    <property type="match status" value="1"/>
</dbReference>
<sequence length="475" mass="52123">MSQLFMQHSVTQVCCGGQHAAILTESGHVYTWGRGGFGRLGHGDDALQATPKRVDALALEHVKCKQVACGFAYTAAVTMEGQVYTWGAGENGRLGLGDELDKMRPGHVKDLARYPVKEIFAGSVHTCALLEDGRIFSWGKCEYTGHGLQQDVLSPLHLDAFQGQLFAQVSVGPGGYHTITLSTTGEVYTWGHNRVGQLGYTNNEEVPRNNEGAHFLPTPRRVKTLAGGGPPLRIQKVIAGWGHSAVVCGNGDVYICGRNFQGQLGLGDPKNFERNERNHPYLAHFRVITDLQTGGQQKVKQFACGGEHSAALLNNDEVYTFGAGARGQLGHGDSRNEAYPRLNQTMRATRRVIKDVACGNNCTVMLVGAHRIPPLTEYCLEFITQNWSLYRHIDFAEALPHDLFLALRRLQHHSSFHDLSISISRQGSDQGMDQEDDQDEDQEVDDCLVSVAFSSMSFWEETAVSNASACTSFSQ</sequence>
<dbReference type="SUPFAM" id="SSF50985">
    <property type="entry name" value="RCC1/BLIP-II"/>
    <property type="match status" value="1"/>
</dbReference>
<dbReference type="InterPro" id="IPR009091">
    <property type="entry name" value="RCC1/BLIP-II"/>
</dbReference>
<feature type="repeat" description="RCC1" evidence="2">
    <location>
        <begin position="27"/>
        <end position="80"/>
    </location>
</feature>